<evidence type="ECO:0000256" key="7">
    <source>
        <dbReference type="SAM" id="Phobius"/>
    </source>
</evidence>
<feature type="transmembrane region" description="Helical" evidence="7">
    <location>
        <begin position="6"/>
        <end position="23"/>
    </location>
</feature>
<dbReference type="HOGENOM" id="CLU_079292_1_5_10"/>
<dbReference type="AlphaFoldDB" id="A3U7E7"/>
<comment type="subcellular location">
    <subcellularLocation>
        <location evidence="1">Cell membrane</location>
        <topology evidence="1">Multi-pass membrane protein</topology>
    </subcellularLocation>
</comment>
<dbReference type="InterPro" id="IPR049177">
    <property type="entry name" value="MgtC_SapB_SrpB_YhiD_N"/>
</dbReference>
<keyword evidence="3" id="KW-1003">Cell membrane</keyword>
<dbReference type="GO" id="GO:0005886">
    <property type="term" value="C:plasma membrane"/>
    <property type="evidence" value="ECO:0007669"/>
    <property type="project" value="UniProtKB-SubCell"/>
</dbReference>
<evidence type="ECO:0000256" key="6">
    <source>
        <dbReference type="ARBA" id="ARBA00023136"/>
    </source>
</evidence>
<feature type="domain" description="MgtC/SapB/SrpB/YhiD N-terminal" evidence="8">
    <location>
        <begin position="12"/>
        <end position="130"/>
    </location>
</feature>
<evidence type="ECO:0000259" key="8">
    <source>
        <dbReference type="Pfam" id="PF02308"/>
    </source>
</evidence>
<evidence type="ECO:0000313" key="10">
    <source>
        <dbReference type="Proteomes" id="UP000002297"/>
    </source>
</evidence>
<organism evidence="9 10">
    <name type="scientific">Croceibacter atlanticus (strain ATCC BAA-628 / JCM 21780 / CIP 108009 / IAM 15332 / KCTC 12090 / HTCC2559)</name>
    <dbReference type="NCBI Taxonomy" id="216432"/>
    <lineage>
        <taxon>Bacteria</taxon>
        <taxon>Pseudomonadati</taxon>
        <taxon>Bacteroidota</taxon>
        <taxon>Flavobacteriia</taxon>
        <taxon>Flavobacteriales</taxon>
        <taxon>Flavobacteriaceae</taxon>
        <taxon>Croceibacter</taxon>
    </lineage>
</organism>
<dbReference type="KEGG" id="cat:CA2559_05375"/>
<dbReference type="Proteomes" id="UP000002297">
    <property type="component" value="Chromosome"/>
</dbReference>
<evidence type="ECO:0000256" key="3">
    <source>
        <dbReference type="ARBA" id="ARBA00022475"/>
    </source>
</evidence>
<keyword evidence="10" id="KW-1185">Reference proteome</keyword>
<evidence type="ECO:0000256" key="2">
    <source>
        <dbReference type="ARBA" id="ARBA00009298"/>
    </source>
</evidence>
<evidence type="ECO:0000256" key="1">
    <source>
        <dbReference type="ARBA" id="ARBA00004651"/>
    </source>
</evidence>
<evidence type="ECO:0000313" key="9">
    <source>
        <dbReference type="EMBL" id="EAP88164.1"/>
    </source>
</evidence>
<dbReference type="EMBL" id="CP002046">
    <property type="protein sequence ID" value="EAP88164.1"/>
    <property type="molecule type" value="Genomic_DNA"/>
</dbReference>
<comment type="similarity">
    <text evidence="2">Belongs to the MgtC/SapB family.</text>
</comment>
<dbReference type="PANTHER" id="PTHR33778">
    <property type="entry name" value="PROTEIN MGTC"/>
    <property type="match status" value="1"/>
</dbReference>
<name>A3U7E7_CROAH</name>
<reference evidence="9 10" key="1">
    <citation type="journal article" date="2010" name="J. Bacteriol.">
        <title>The complete genome sequence of Croceibacter atlanticus HTCC2559T.</title>
        <authorList>
            <person name="Oh H.M."/>
            <person name="Kang I."/>
            <person name="Ferriera S."/>
            <person name="Giovannoni S.J."/>
            <person name="Cho J.C."/>
        </authorList>
    </citation>
    <scope>NUCLEOTIDE SEQUENCE [LARGE SCALE GENOMIC DNA]</scope>
    <source>
        <strain evidence="10">ATCC BAA-628 / HTCC2559 / KCTC 12090</strain>
    </source>
</reference>
<evidence type="ECO:0000256" key="5">
    <source>
        <dbReference type="ARBA" id="ARBA00022989"/>
    </source>
</evidence>
<feature type="transmembrane region" description="Helical" evidence="7">
    <location>
        <begin position="114"/>
        <end position="131"/>
    </location>
</feature>
<feature type="transmembrane region" description="Helical" evidence="7">
    <location>
        <begin position="65"/>
        <end position="82"/>
    </location>
</feature>
<proteinExistence type="inferred from homology"/>
<dbReference type="PANTHER" id="PTHR33778:SF3">
    <property type="entry name" value="PROTEIN MGTC"/>
    <property type="match status" value="1"/>
</dbReference>
<sequence length="141" mass="15020">MELQDFIIRVSLALGSGFLIGLEREFKSKSAGLKTNMLVALGASIFVLVSLEFSNKDYTDLTRVLGQVVTGIGFLGAGAIIQKGTNIKGLTTAATIWCSAGAGCLAAVGMYWELLTITVLVLIVNFIFGLLDTKIENTLKD</sequence>
<dbReference type="InterPro" id="IPR003416">
    <property type="entry name" value="MgtC/SapB/SrpB/YhiD_fam"/>
</dbReference>
<evidence type="ECO:0000256" key="4">
    <source>
        <dbReference type="ARBA" id="ARBA00022692"/>
    </source>
</evidence>
<keyword evidence="4 7" id="KW-0812">Transmembrane</keyword>
<dbReference type="RefSeq" id="WP_013186839.1">
    <property type="nucleotide sequence ID" value="NC_014230.1"/>
</dbReference>
<dbReference type="STRING" id="216432.CA2559_05375"/>
<keyword evidence="6 7" id="KW-0472">Membrane</keyword>
<keyword evidence="5 7" id="KW-1133">Transmembrane helix</keyword>
<accession>A3U7E7</accession>
<protein>
    <submittedName>
        <fullName evidence="9">Mg(2+) transport protein C, mgtC family protein</fullName>
    </submittedName>
</protein>
<dbReference type="eggNOG" id="COG1285">
    <property type="taxonomic scope" value="Bacteria"/>
</dbReference>
<gene>
    <name evidence="9" type="ordered locus">CA2559_05375</name>
</gene>
<dbReference type="GeneID" id="89452864"/>
<dbReference type="PRINTS" id="PR01837">
    <property type="entry name" value="MGTCSAPBPROT"/>
</dbReference>
<dbReference type="OrthoDB" id="9811198at2"/>
<feature type="transmembrane region" description="Helical" evidence="7">
    <location>
        <begin position="35"/>
        <end position="53"/>
    </location>
</feature>
<feature type="transmembrane region" description="Helical" evidence="7">
    <location>
        <begin position="89"/>
        <end position="108"/>
    </location>
</feature>
<dbReference type="Pfam" id="PF02308">
    <property type="entry name" value="MgtC"/>
    <property type="match status" value="1"/>
</dbReference>